<protein>
    <submittedName>
        <fullName evidence="2">Uncharacterized protein</fullName>
    </submittedName>
</protein>
<evidence type="ECO:0000256" key="1">
    <source>
        <dbReference type="SAM" id="MobiDB-lite"/>
    </source>
</evidence>
<sequence>MEATNYNPANQPFVTKNRFELLQTPQSDLMNPTTEENSLLEELWNKNEKARAQVRETTAQKDAEAVNLQRRHRSRHMVDTRHPRIASQHRIKRRTDHPQLK</sequence>
<dbReference type="AlphaFoldDB" id="A0A0L7QUV0"/>
<gene>
    <name evidence="2" type="ORF">WH47_05427</name>
</gene>
<evidence type="ECO:0000313" key="2">
    <source>
        <dbReference type="EMBL" id="KOC62437.1"/>
    </source>
</evidence>
<evidence type="ECO:0000313" key="3">
    <source>
        <dbReference type="Proteomes" id="UP000053825"/>
    </source>
</evidence>
<reference evidence="2 3" key="1">
    <citation type="submission" date="2015-07" db="EMBL/GenBank/DDBJ databases">
        <title>The genome of Habropoda laboriosa.</title>
        <authorList>
            <person name="Pan H."/>
            <person name="Kapheim K."/>
        </authorList>
    </citation>
    <scope>NUCLEOTIDE SEQUENCE [LARGE SCALE GENOMIC DNA]</scope>
    <source>
        <strain evidence="2">0110345459</strain>
    </source>
</reference>
<keyword evidence="3" id="KW-1185">Reference proteome</keyword>
<dbReference type="Proteomes" id="UP000053825">
    <property type="component" value="Unassembled WGS sequence"/>
</dbReference>
<feature type="compositionally biased region" description="Basic and acidic residues" evidence="1">
    <location>
        <begin position="55"/>
        <end position="64"/>
    </location>
</feature>
<organism evidence="2 3">
    <name type="scientific">Habropoda laboriosa</name>
    <dbReference type="NCBI Taxonomy" id="597456"/>
    <lineage>
        <taxon>Eukaryota</taxon>
        <taxon>Metazoa</taxon>
        <taxon>Ecdysozoa</taxon>
        <taxon>Arthropoda</taxon>
        <taxon>Hexapoda</taxon>
        <taxon>Insecta</taxon>
        <taxon>Pterygota</taxon>
        <taxon>Neoptera</taxon>
        <taxon>Endopterygota</taxon>
        <taxon>Hymenoptera</taxon>
        <taxon>Apocrita</taxon>
        <taxon>Aculeata</taxon>
        <taxon>Apoidea</taxon>
        <taxon>Anthophila</taxon>
        <taxon>Apidae</taxon>
        <taxon>Habropoda</taxon>
    </lineage>
</organism>
<name>A0A0L7QUV0_9HYME</name>
<feature type="region of interest" description="Disordered" evidence="1">
    <location>
        <begin position="55"/>
        <end position="101"/>
    </location>
</feature>
<accession>A0A0L7QUV0</accession>
<proteinExistence type="predicted"/>
<dbReference type="EMBL" id="KQ414730">
    <property type="protein sequence ID" value="KOC62437.1"/>
    <property type="molecule type" value="Genomic_DNA"/>
</dbReference>
<feature type="compositionally biased region" description="Basic residues" evidence="1">
    <location>
        <begin position="83"/>
        <end position="95"/>
    </location>
</feature>